<dbReference type="Pfam" id="PF13344">
    <property type="entry name" value="Hydrolase_6"/>
    <property type="match status" value="1"/>
</dbReference>
<comment type="cofactor">
    <cofactor evidence="1">
        <name>Mg(2+)</name>
        <dbReference type="ChEBI" id="CHEBI:18420"/>
    </cofactor>
</comment>
<dbReference type="InterPro" id="IPR006355">
    <property type="entry name" value="LHPP/HDHD2"/>
</dbReference>
<dbReference type="GO" id="GO:0016462">
    <property type="term" value="F:pyrophosphatase activity"/>
    <property type="evidence" value="ECO:0007669"/>
    <property type="project" value="UniProtKB-ARBA"/>
</dbReference>
<name>A0A1X2GVV4_9FUNG</name>
<keyword evidence="8" id="KW-0460">Magnesium</keyword>
<dbReference type="Proteomes" id="UP000242146">
    <property type="component" value="Unassembled WGS sequence"/>
</dbReference>
<evidence type="ECO:0000313" key="13">
    <source>
        <dbReference type="EMBL" id="ORX62150.1"/>
    </source>
</evidence>
<dbReference type="InterPro" id="IPR006357">
    <property type="entry name" value="HAD-SF_hydro_IIA"/>
</dbReference>
<comment type="function">
    <text evidence="10">Phosphatase that hydrolyzes imidodiphosphate, 3-phosphohistidine and 6-phospholysine. Has broad substrate specificity and can also hydrolyze inorganic diphosphate, but with lower efficiency.</text>
</comment>
<sequence>MSPVVKALLIDLSGTIHIDAKVIPGAILAIERLRAHNIPFRFATNTTKVSSRKLVEKLNGLGFQINDNEVFTSLSACRDLIRQKNLRPFLLMEDTAMEEFKDTNQQNPNAVVIGLAPSQFHYAKLNEAFRLMKSNEDVPLIAVHKAKYFADKDEQLSLGPGGFVQALEFATDKKASVIGKPTRRFFELALEQIGYQHAPEQVAIIGDDVWNDLGEGAQELGLSRMLVRTGKYRPGDEEKLQGHHTFVFDSVVEAIDHVIGQLKQ</sequence>
<dbReference type="InterPro" id="IPR023214">
    <property type="entry name" value="HAD_sf"/>
</dbReference>
<accession>A0A1X2GVV4</accession>
<evidence type="ECO:0000313" key="14">
    <source>
        <dbReference type="Proteomes" id="UP000242146"/>
    </source>
</evidence>
<evidence type="ECO:0000256" key="8">
    <source>
        <dbReference type="ARBA" id="ARBA00022842"/>
    </source>
</evidence>
<dbReference type="GO" id="GO:0016791">
    <property type="term" value="F:phosphatase activity"/>
    <property type="evidence" value="ECO:0007669"/>
    <property type="project" value="InterPro"/>
</dbReference>
<comment type="caution">
    <text evidence="13">The sequence shown here is derived from an EMBL/GenBank/DDBJ whole genome shotgun (WGS) entry which is preliminary data.</text>
</comment>
<protein>
    <recommendedName>
        <fullName evidence="12">Haloacid dehalogenase-like hydrolase domain-containing protein 2</fullName>
    </recommendedName>
    <alternativeName>
        <fullName evidence="11">Phospholysine phosphohistidine inorganic pyrophosphate phosphatase</fullName>
    </alternativeName>
</protein>
<dbReference type="STRING" id="101127.A0A1X2GVV4"/>
<keyword evidence="5" id="KW-0963">Cytoplasm</keyword>
<proteinExistence type="inferred from homology"/>
<evidence type="ECO:0000256" key="10">
    <source>
        <dbReference type="ARBA" id="ARBA00037258"/>
    </source>
</evidence>
<dbReference type="Pfam" id="PF13242">
    <property type="entry name" value="Hydrolase_like"/>
    <property type="match status" value="1"/>
</dbReference>
<dbReference type="SUPFAM" id="SSF56784">
    <property type="entry name" value="HAD-like"/>
    <property type="match status" value="1"/>
</dbReference>
<dbReference type="PANTHER" id="PTHR19288">
    <property type="entry name" value="4-NITROPHENYLPHOSPHATASE-RELATED"/>
    <property type="match status" value="1"/>
</dbReference>
<dbReference type="NCBIfam" id="TIGR01458">
    <property type="entry name" value="HAD-SF-IIA-hyp3"/>
    <property type="match status" value="1"/>
</dbReference>
<evidence type="ECO:0000256" key="6">
    <source>
        <dbReference type="ARBA" id="ARBA00022723"/>
    </source>
</evidence>
<evidence type="ECO:0000256" key="3">
    <source>
        <dbReference type="ARBA" id="ARBA00004496"/>
    </source>
</evidence>
<keyword evidence="7 13" id="KW-0378">Hydrolase</keyword>
<dbReference type="EMBL" id="MCGT01000002">
    <property type="protein sequence ID" value="ORX62150.1"/>
    <property type="molecule type" value="Genomic_DNA"/>
</dbReference>
<organism evidence="13 14">
    <name type="scientific">Hesseltinella vesiculosa</name>
    <dbReference type="NCBI Taxonomy" id="101127"/>
    <lineage>
        <taxon>Eukaryota</taxon>
        <taxon>Fungi</taxon>
        <taxon>Fungi incertae sedis</taxon>
        <taxon>Mucoromycota</taxon>
        <taxon>Mucoromycotina</taxon>
        <taxon>Mucoromycetes</taxon>
        <taxon>Mucorales</taxon>
        <taxon>Cunninghamellaceae</taxon>
        <taxon>Hesseltinella</taxon>
    </lineage>
</organism>
<dbReference type="InterPro" id="IPR036412">
    <property type="entry name" value="HAD-like_sf"/>
</dbReference>
<gene>
    <name evidence="13" type="ORF">DM01DRAFT_1403847</name>
</gene>
<dbReference type="GO" id="GO:0046872">
    <property type="term" value="F:metal ion binding"/>
    <property type="evidence" value="ECO:0007669"/>
    <property type="project" value="UniProtKB-KW"/>
</dbReference>
<evidence type="ECO:0000256" key="4">
    <source>
        <dbReference type="ARBA" id="ARBA00007958"/>
    </source>
</evidence>
<keyword evidence="6" id="KW-0479">Metal-binding</keyword>
<evidence type="ECO:0000256" key="1">
    <source>
        <dbReference type="ARBA" id="ARBA00001946"/>
    </source>
</evidence>
<comment type="subcellular location">
    <subcellularLocation>
        <location evidence="3">Cytoplasm</location>
    </subcellularLocation>
    <subcellularLocation>
        <location evidence="2">Nucleus</location>
    </subcellularLocation>
</comment>
<evidence type="ECO:0000256" key="9">
    <source>
        <dbReference type="ARBA" id="ARBA00023242"/>
    </source>
</evidence>
<keyword evidence="14" id="KW-1185">Reference proteome</keyword>
<dbReference type="NCBIfam" id="TIGR01460">
    <property type="entry name" value="HAD-SF-IIA"/>
    <property type="match status" value="1"/>
</dbReference>
<evidence type="ECO:0000256" key="12">
    <source>
        <dbReference type="ARBA" id="ARBA00039666"/>
    </source>
</evidence>
<dbReference type="GO" id="GO:0005737">
    <property type="term" value="C:cytoplasm"/>
    <property type="evidence" value="ECO:0007669"/>
    <property type="project" value="UniProtKB-SubCell"/>
</dbReference>
<dbReference type="FunFam" id="3.40.50.1000:FF:000051">
    <property type="entry name" value="Phospholysine phosphohistidine inorganic pyrophosphate phosphatase"/>
    <property type="match status" value="1"/>
</dbReference>
<dbReference type="Gene3D" id="3.40.50.1000">
    <property type="entry name" value="HAD superfamily/HAD-like"/>
    <property type="match status" value="2"/>
</dbReference>
<comment type="similarity">
    <text evidence="4">Belongs to the HAD-like hydrolase superfamily.</text>
</comment>
<dbReference type="OrthoDB" id="426235at2759"/>
<evidence type="ECO:0000256" key="5">
    <source>
        <dbReference type="ARBA" id="ARBA00022490"/>
    </source>
</evidence>
<dbReference type="PANTHER" id="PTHR19288:SF46">
    <property type="entry name" value="HALOACID DEHALOGENASE-LIKE HYDROLASE DOMAIN-CONTAINING PROTEIN 2"/>
    <property type="match status" value="1"/>
</dbReference>
<keyword evidence="9" id="KW-0539">Nucleus</keyword>
<reference evidence="13 14" key="1">
    <citation type="submission" date="2016-07" db="EMBL/GenBank/DDBJ databases">
        <title>Pervasive Adenine N6-methylation of Active Genes in Fungi.</title>
        <authorList>
            <consortium name="DOE Joint Genome Institute"/>
            <person name="Mondo S.J."/>
            <person name="Dannebaum R.O."/>
            <person name="Kuo R.C."/>
            <person name="Labutti K."/>
            <person name="Haridas S."/>
            <person name="Kuo A."/>
            <person name="Salamov A."/>
            <person name="Ahrendt S.R."/>
            <person name="Lipzen A."/>
            <person name="Sullivan W."/>
            <person name="Andreopoulos W.B."/>
            <person name="Clum A."/>
            <person name="Lindquist E."/>
            <person name="Daum C."/>
            <person name="Ramamoorthy G.K."/>
            <person name="Gryganskyi A."/>
            <person name="Culley D."/>
            <person name="Magnuson J.K."/>
            <person name="James T.Y."/>
            <person name="O'Malley M.A."/>
            <person name="Stajich J.E."/>
            <person name="Spatafora J.W."/>
            <person name="Visel A."/>
            <person name="Grigoriev I.V."/>
        </authorList>
    </citation>
    <scope>NUCLEOTIDE SEQUENCE [LARGE SCALE GENOMIC DNA]</scope>
    <source>
        <strain evidence="13 14">NRRL 3301</strain>
    </source>
</reference>
<dbReference type="AlphaFoldDB" id="A0A1X2GVV4"/>
<evidence type="ECO:0000256" key="7">
    <source>
        <dbReference type="ARBA" id="ARBA00022801"/>
    </source>
</evidence>
<evidence type="ECO:0000256" key="2">
    <source>
        <dbReference type="ARBA" id="ARBA00004123"/>
    </source>
</evidence>
<dbReference type="GO" id="GO:0005634">
    <property type="term" value="C:nucleus"/>
    <property type="evidence" value="ECO:0007669"/>
    <property type="project" value="UniProtKB-SubCell"/>
</dbReference>
<evidence type="ECO:0000256" key="11">
    <source>
        <dbReference type="ARBA" id="ARBA00039357"/>
    </source>
</evidence>